<feature type="transmembrane region" description="Helical" evidence="1">
    <location>
        <begin position="363"/>
        <end position="380"/>
    </location>
</feature>
<protein>
    <recommendedName>
        <fullName evidence="4">ABC transporter permease</fullName>
    </recommendedName>
</protein>
<feature type="transmembrane region" description="Helical" evidence="1">
    <location>
        <begin position="298"/>
        <end position="318"/>
    </location>
</feature>
<dbReference type="GO" id="GO:0016020">
    <property type="term" value="C:membrane"/>
    <property type="evidence" value="ECO:0007669"/>
    <property type="project" value="InterPro"/>
</dbReference>
<dbReference type="InterPro" id="IPR010288">
    <property type="entry name" value="EcsB_ABC"/>
</dbReference>
<evidence type="ECO:0008006" key="4">
    <source>
        <dbReference type="Google" id="ProtNLM"/>
    </source>
</evidence>
<keyword evidence="1" id="KW-0472">Membrane</keyword>
<proteinExistence type="predicted"/>
<evidence type="ECO:0000313" key="3">
    <source>
        <dbReference type="Proteomes" id="UP000447833"/>
    </source>
</evidence>
<dbReference type="Pfam" id="PF05975">
    <property type="entry name" value="EcsB"/>
    <property type="match status" value="1"/>
</dbReference>
<name>A0A845EVZ7_9BACL</name>
<feature type="transmembrane region" description="Helical" evidence="1">
    <location>
        <begin position="339"/>
        <end position="357"/>
    </location>
</feature>
<gene>
    <name evidence="2" type="ORF">GLW07_04820</name>
</gene>
<dbReference type="EMBL" id="WMEY01000002">
    <property type="protein sequence ID" value="MYL62675.1"/>
    <property type="molecule type" value="Genomic_DNA"/>
</dbReference>
<dbReference type="AlphaFoldDB" id="A0A845EVZ7"/>
<evidence type="ECO:0000256" key="1">
    <source>
        <dbReference type="SAM" id="Phobius"/>
    </source>
</evidence>
<comment type="caution">
    <text evidence="2">The sequence shown here is derived from an EMBL/GenBank/DDBJ whole genome shotgun (WGS) entry which is preliminary data.</text>
</comment>
<feature type="transmembrane region" description="Helical" evidence="1">
    <location>
        <begin position="186"/>
        <end position="204"/>
    </location>
</feature>
<reference evidence="2 3" key="1">
    <citation type="submission" date="2019-11" db="EMBL/GenBank/DDBJ databases">
        <title>Genome sequences of 17 halophilic strains isolated from different environments.</title>
        <authorList>
            <person name="Furrow R.E."/>
        </authorList>
    </citation>
    <scope>NUCLEOTIDE SEQUENCE [LARGE SCALE GENOMIC DNA]</scope>
    <source>
        <strain evidence="2 3">22506_14_FS</strain>
    </source>
</reference>
<keyword evidence="1" id="KW-1133">Transmembrane helix</keyword>
<feature type="transmembrane region" description="Helical" evidence="1">
    <location>
        <begin position="137"/>
        <end position="156"/>
    </location>
</feature>
<accession>A0A845EVZ7</accession>
<organism evidence="2 3">
    <name type="scientific">Guptibacillus hwajinpoensis</name>
    <dbReference type="NCBI Taxonomy" id="208199"/>
    <lineage>
        <taxon>Bacteria</taxon>
        <taxon>Bacillati</taxon>
        <taxon>Bacillota</taxon>
        <taxon>Bacilli</taxon>
        <taxon>Bacillales</taxon>
        <taxon>Guptibacillaceae</taxon>
        <taxon>Guptibacillus</taxon>
    </lineage>
</organism>
<evidence type="ECO:0000313" key="2">
    <source>
        <dbReference type="EMBL" id="MYL62675.1"/>
    </source>
</evidence>
<feature type="transmembrane region" description="Helical" evidence="1">
    <location>
        <begin position="163"/>
        <end position="180"/>
    </location>
</feature>
<feature type="transmembrane region" description="Helical" evidence="1">
    <location>
        <begin position="275"/>
        <end position="292"/>
    </location>
</feature>
<feature type="transmembrane region" description="Helical" evidence="1">
    <location>
        <begin position="104"/>
        <end position="131"/>
    </location>
</feature>
<dbReference type="Proteomes" id="UP000447833">
    <property type="component" value="Unassembled WGS sequence"/>
</dbReference>
<keyword evidence="1" id="KW-0812">Transmembrane</keyword>
<dbReference type="PIRSF" id="PIRSF037259">
    <property type="entry name" value="EcsB_ABC"/>
    <property type="match status" value="1"/>
</dbReference>
<sequence length="390" mass="45899">MGEPSLTELWKKRFDHYIRHRFSYLSYIFQGGFLIAVLLAGGFGPVYYRRLLDVIPENFLTLIVTILIISTVISSLKVKFFLLPADRVFLLAYEGRMEKYIRYSFFYSYVRSLPIIILTGLLTTPVFIRLGFEENDLIVGCITLFTLHFLSFFVIIRSYIVKIKWFRFYLLVMNSAVLYLTIKGTVWIGVLLSIALITLPFLLCRKKMLQWERLIELEASQKNRFEQFANLFVDVPSLQNQVRARRYFRLVLSLIHVNDPRLYLSVRTFLRKGSYVWMYLRLLVLGALILSYSSSEIITYLFVPLCLWVTHQQLIAIIKEQYRDTFLVILQDNLTCHSIVKMIFGLLILQSFIYSFIQLPELHEAFIVLLEGLLFSYVLTKKEPSDKKRN</sequence>
<feature type="transmembrane region" description="Helical" evidence="1">
    <location>
        <begin position="59"/>
        <end position="83"/>
    </location>
</feature>
<feature type="transmembrane region" description="Helical" evidence="1">
    <location>
        <begin position="21"/>
        <end position="47"/>
    </location>
</feature>